<comment type="similarity">
    <text evidence="1">Belongs to the protein kinase superfamily. CAMK Ser/Thr protein kinase family. CHEK2 subfamily.</text>
</comment>
<gene>
    <name evidence="13" type="ORF">HYFRA_00006589</name>
</gene>
<dbReference type="GO" id="GO:0004674">
    <property type="term" value="F:protein serine/threonine kinase activity"/>
    <property type="evidence" value="ECO:0007669"/>
    <property type="project" value="UniProtKB-KW"/>
</dbReference>
<feature type="compositionally biased region" description="Basic and acidic residues" evidence="10">
    <location>
        <begin position="788"/>
        <end position="809"/>
    </location>
</feature>
<dbReference type="GO" id="GO:0005524">
    <property type="term" value="F:ATP binding"/>
    <property type="evidence" value="ECO:0007669"/>
    <property type="project" value="UniProtKB-UniRule"/>
</dbReference>
<dbReference type="PROSITE" id="PS50011">
    <property type="entry name" value="PROTEIN_KINASE_DOM"/>
    <property type="match status" value="1"/>
</dbReference>
<evidence type="ECO:0000256" key="10">
    <source>
        <dbReference type="SAM" id="MobiDB-lite"/>
    </source>
</evidence>
<evidence type="ECO:0000256" key="4">
    <source>
        <dbReference type="ARBA" id="ARBA00022741"/>
    </source>
</evidence>
<keyword evidence="5" id="KW-0808">Transferase</keyword>
<keyword evidence="14" id="KW-1185">Reference proteome</keyword>
<evidence type="ECO:0000259" key="11">
    <source>
        <dbReference type="PROSITE" id="PS50006"/>
    </source>
</evidence>
<dbReference type="Gene3D" id="2.60.200.20">
    <property type="match status" value="1"/>
</dbReference>
<dbReference type="InterPro" id="IPR008271">
    <property type="entry name" value="Ser/Thr_kinase_AS"/>
</dbReference>
<organism evidence="13 14">
    <name type="scientific">Hymenoscyphus fraxineus</name>
    <dbReference type="NCBI Taxonomy" id="746836"/>
    <lineage>
        <taxon>Eukaryota</taxon>
        <taxon>Fungi</taxon>
        <taxon>Dikarya</taxon>
        <taxon>Ascomycota</taxon>
        <taxon>Pezizomycotina</taxon>
        <taxon>Leotiomycetes</taxon>
        <taxon>Helotiales</taxon>
        <taxon>Helotiaceae</taxon>
        <taxon>Hymenoscyphus</taxon>
    </lineage>
</organism>
<dbReference type="PANTHER" id="PTHR44167:SF24">
    <property type="entry name" value="SERINE_THREONINE-PROTEIN KINASE CHK2"/>
    <property type="match status" value="1"/>
</dbReference>
<evidence type="ECO:0000313" key="13">
    <source>
        <dbReference type="EMBL" id="CAG8953700.1"/>
    </source>
</evidence>
<feature type="region of interest" description="Disordered" evidence="10">
    <location>
        <begin position="783"/>
        <end position="812"/>
    </location>
</feature>
<keyword evidence="6 9" id="KW-0067">ATP-binding</keyword>
<dbReference type="PROSITE" id="PS00107">
    <property type="entry name" value="PROTEIN_KINASE_ATP"/>
    <property type="match status" value="1"/>
</dbReference>
<feature type="compositionally biased region" description="Basic and acidic residues" evidence="10">
    <location>
        <begin position="954"/>
        <end position="966"/>
    </location>
</feature>
<proteinExistence type="inferred from homology"/>
<evidence type="ECO:0000256" key="7">
    <source>
        <dbReference type="ARBA" id="ARBA00047899"/>
    </source>
</evidence>
<dbReference type="InterPro" id="IPR000253">
    <property type="entry name" value="FHA_dom"/>
</dbReference>
<dbReference type="InterPro" id="IPR008984">
    <property type="entry name" value="SMAD_FHA_dom_sf"/>
</dbReference>
<dbReference type="GO" id="GO:0005737">
    <property type="term" value="C:cytoplasm"/>
    <property type="evidence" value="ECO:0007669"/>
    <property type="project" value="TreeGrafter"/>
</dbReference>
<dbReference type="InterPro" id="IPR011009">
    <property type="entry name" value="Kinase-like_dom_sf"/>
</dbReference>
<dbReference type="GO" id="GO:0005634">
    <property type="term" value="C:nucleus"/>
    <property type="evidence" value="ECO:0007669"/>
    <property type="project" value="TreeGrafter"/>
</dbReference>
<feature type="region of interest" description="Disordered" evidence="10">
    <location>
        <begin position="939"/>
        <end position="966"/>
    </location>
</feature>
<reference evidence="13" key="1">
    <citation type="submission" date="2021-07" db="EMBL/GenBank/DDBJ databases">
        <authorList>
            <person name="Durling M."/>
        </authorList>
    </citation>
    <scope>NUCLEOTIDE SEQUENCE</scope>
</reference>
<feature type="domain" description="FHA" evidence="11">
    <location>
        <begin position="158"/>
        <end position="213"/>
    </location>
</feature>
<dbReference type="FunFam" id="3.30.200.20:FF:000470">
    <property type="entry name" value="Serine/threonine-protein kinase RAD53"/>
    <property type="match status" value="1"/>
</dbReference>
<comment type="catalytic activity">
    <reaction evidence="8">
        <text>L-seryl-[protein] + ATP = O-phospho-L-seryl-[protein] + ADP + H(+)</text>
        <dbReference type="Rhea" id="RHEA:17989"/>
        <dbReference type="Rhea" id="RHEA-COMP:9863"/>
        <dbReference type="Rhea" id="RHEA-COMP:11604"/>
        <dbReference type="ChEBI" id="CHEBI:15378"/>
        <dbReference type="ChEBI" id="CHEBI:29999"/>
        <dbReference type="ChEBI" id="CHEBI:30616"/>
        <dbReference type="ChEBI" id="CHEBI:83421"/>
        <dbReference type="ChEBI" id="CHEBI:456216"/>
        <dbReference type="EC" id="2.7.11.1"/>
    </reaction>
</comment>
<dbReference type="Pfam" id="PF00498">
    <property type="entry name" value="FHA"/>
    <property type="match status" value="1"/>
</dbReference>
<dbReference type="PROSITE" id="PS00108">
    <property type="entry name" value="PROTEIN_KINASE_ST"/>
    <property type="match status" value="1"/>
</dbReference>
<feature type="region of interest" description="Disordered" evidence="10">
    <location>
        <begin position="1"/>
        <end position="55"/>
    </location>
</feature>
<dbReference type="GO" id="GO:0051598">
    <property type="term" value="P:meiotic recombination checkpoint signaling"/>
    <property type="evidence" value="ECO:0007669"/>
    <property type="project" value="TreeGrafter"/>
</dbReference>
<dbReference type="OrthoDB" id="504170at2759"/>
<sequence>MADTQEEEATQPGTVLLPIAFPNVPPPCPSPPPRARRTSFSASYQQWQQQQAESDPYYVATQIYDDDRRYDQGNSGLSNEDAADIICCLNPITLPAYEGVDEIHRQTPELTMKNDNVTHMRQKGESVEEASQAQNRGLIACSLVLRLSHEPKEPLQGFQFGRKLARCDFVFAKGKGPARRISNVHFRIYINEFGSLMIEDTSTNGTLVDRYLLRCKEKENNKRYKQILEAGQTISFIMENSEPNITFMVWVPNRNDEASLAYDENLAKHRAKITALEASRAEAIRAAERKGPVNLFPQAGAATSAASTSGVLMKRPLEWKGGRKYNKVGVIGKGAFATVYKITARYDGEPFAAKELEKRKFMKNGILDHKVDMEMKIMSKITHSNVVQFLEYVDHHEHLYIIMEYIPHGDLAGLINKNGALPEPDVKDIATQLLGALDYLHKNGITHRDVKPDNILLSQLDPLVVKLTDFGLSKMVETEETFMNTFCGTLLYCAPEVYAEFAEYDENGMRTLRGVSRRPANRQRYGSAVDIWSLAGVLWYAIAQSHPYPAEGKVQYITLLDAIMSTPLDIRPLQKAEISDSGLAAIKSMLRVRPEHRATIAELQQCSWITGVIDEVPMTQEESFADPPPDAEASQQLSQLSIHPREVPDSEEFDLDANMSEVTDIQVPQPPREIPSSFNEESNGDLALEDSNYGLEIEELPTSDNQGNQGTNGRLFGEVNMSDVGSSGAIPSDQLNLPMSEHDFDASYLSQEDASFEPASFAENFGNSDQALDPALPNTMVPLRLPRMHPDDASTNHLQPPDRGHRAERSSSLMGTETMVGALNMQSPASAASPMPDTPTADGTNGVSLRRPREEDDDDDPDSDWLPADMERPSKKHKSAREIVIDVPPSIFWDPADPSTHHDNYPRMDTTKYHALSKYAMSKGELFAPGQKTFETTMDSFRRSRSRSSSVEPTRAHSEPTTADEGRRFMLRRDERVLGAGFVGTKNEDLPETANASSIAHSYIPAPPESLAHPVVGNDFQPPKRILAKLFGTPDSSLPTVNINITDGVTSWGRGPHTTLKYSNGKDVRIPRYAFKIILFKPKFYGKNTKDVELWKDENQDMAFYISTKATMGILVNDTRIQSYDSQNYKTASRYWAELRQGDMITVNEHQQGIIKFRFECFFGKSKQRRHAGEGVEVISKDLTFLADIEEATLRQENAVLLDRELREVQEEKIKKAEKEEEKRKFAERQQSEKPTQLTVQTRQPQSTEQKQTVGVYGGGDLSYSRLFDGY</sequence>
<feature type="region of interest" description="Disordered" evidence="10">
    <location>
        <begin position="827"/>
        <end position="882"/>
    </location>
</feature>
<evidence type="ECO:0000256" key="2">
    <source>
        <dbReference type="ARBA" id="ARBA00012513"/>
    </source>
</evidence>
<accession>A0A9N9KX31</accession>
<feature type="compositionally biased region" description="Polar residues" evidence="10">
    <location>
        <begin position="1233"/>
        <end position="1253"/>
    </location>
</feature>
<dbReference type="Gene3D" id="1.10.510.10">
    <property type="entry name" value="Transferase(Phosphotransferase) domain 1"/>
    <property type="match status" value="1"/>
</dbReference>
<evidence type="ECO:0000256" key="6">
    <source>
        <dbReference type="ARBA" id="ARBA00022840"/>
    </source>
</evidence>
<dbReference type="InterPro" id="IPR017441">
    <property type="entry name" value="Protein_kinase_ATP_BS"/>
</dbReference>
<keyword evidence="4 9" id="KW-0547">Nucleotide-binding</keyword>
<evidence type="ECO:0000256" key="8">
    <source>
        <dbReference type="ARBA" id="ARBA00048679"/>
    </source>
</evidence>
<evidence type="ECO:0000256" key="5">
    <source>
        <dbReference type="ARBA" id="ARBA00022777"/>
    </source>
</evidence>
<feature type="binding site" evidence="9">
    <location>
        <position position="354"/>
    </location>
    <ligand>
        <name>ATP</name>
        <dbReference type="ChEBI" id="CHEBI:30616"/>
    </ligand>
</feature>
<feature type="compositionally biased region" description="Pro residues" evidence="10">
    <location>
        <begin position="23"/>
        <end position="33"/>
    </location>
</feature>
<feature type="domain" description="Protein kinase" evidence="12">
    <location>
        <begin position="325"/>
        <end position="609"/>
    </location>
</feature>
<evidence type="ECO:0000256" key="3">
    <source>
        <dbReference type="ARBA" id="ARBA00022527"/>
    </source>
</evidence>
<dbReference type="AlphaFoldDB" id="A0A9N9KX31"/>
<keyword evidence="5" id="KW-0418">Kinase</keyword>
<keyword evidence="3" id="KW-0723">Serine/threonine-protein kinase</keyword>
<dbReference type="EMBL" id="CAJVRL010000052">
    <property type="protein sequence ID" value="CAG8953700.1"/>
    <property type="molecule type" value="Genomic_DNA"/>
</dbReference>
<dbReference type="InterPro" id="IPR000719">
    <property type="entry name" value="Prot_kinase_dom"/>
</dbReference>
<dbReference type="PANTHER" id="PTHR44167">
    <property type="entry name" value="OVARIAN-SPECIFIC SERINE/THREONINE-PROTEIN KINASE LOK-RELATED"/>
    <property type="match status" value="1"/>
</dbReference>
<dbReference type="SUPFAM" id="SSF49879">
    <property type="entry name" value="SMAD/FHA domain"/>
    <property type="match status" value="1"/>
</dbReference>
<comment type="catalytic activity">
    <reaction evidence="7">
        <text>L-threonyl-[protein] + ATP = O-phospho-L-threonyl-[protein] + ADP + H(+)</text>
        <dbReference type="Rhea" id="RHEA:46608"/>
        <dbReference type="Rhea" id="RHEA-COMP:11060"/>
        <dbReference type="Rhea" id="RHEA-COMP:11605"/>
        <dbReference type="ChEBI" id="CHEBI:15378"/>
        <dbReference type="ChEBI" id="CHEBI:30013"/>
        <dbReference type="ChEBI" id="CHEBI:30616"/>
        <dbReference type="ChEBI" id="CHEBI:61977"/>
        <dbReference type="ChEBI" id="CHEBI:456216"/>
        <dbReference type="EC" id="2.7.11.1"/>
    </reaction>
</comment>
<dbReference type="SUPFAM" id="SSF56112">
    <property type="entry name" value="Protein kinase-like (PK-like)"/>
    <property type="match status" value="1"/>
</dbReference>
<feature type="compositionally biased region" description="Basic and acidic residues" evidence="10">
    <location>
        <begin position="1217"/>
        <end position="1232"/>
    </location>
</feature>
<dbReference type="SMART" id="SM00220">
    <property type="entry name" value="S_TKc"/>
    <property type="match status" value="1"/>
</dbReference>
<evidence type="ECO:0000313" key="14">
    <source>
        <dbReference type="Proteomes" id="UP000696280"/>
    </source>
</evidence>
<evidence type="ECO:0000259" key="12">
    <source>
        <dbReference type="PROSITE" id="PS50011"/>
    </source>
</evidence>
<evidence type="ECO:0000256" key="9">
    <source>
        <dbReference type="PROSITE-ProRule" id="PRU10141"/>
    </source>
</evidence>
<dbReference type="Proteomes" id="UP000696280">
    <property type="component" value="Unassembled WGS sequence"/>
</dbReference>
<name>A0A9N9KX31_9HELO</name>
<evidence type="ECO:0000256" key="1">
    <source>
        <dbReference type="ARBA" id="ARBA00005575"/>
    </source>
</evidence>
<comment type="caution">
    <text evidence="13">The sequence shown here is derived from an EMBL/GenBank/DDBJ whole genome shotgun (WGS) entry which is preliminary data.</text>
</comment>
<dbReference type="Pfam" id="PF00069">
    <property type="entry name" value="Pkinase"/>
    <property type="match status" value="1"/>
</dbReference>
<protein>
    <recommendedName>
        <fullName evidence="2">non-specific serine/threonine protein kinase</fullName>
        <ecNumber evidence="2">2.7.11.1</ecNumber>
    </recommendedName>
</protein>
<dbReference type="PROSITE" id="PS50006">
    <property type="entry name" value="FHA_DOMAIN"/>
    <property type="match status" value="1"/>
</dbReference>
<dbReference type="EC" id="2.7.11.1" evidence="2"/>
<feature type="region of interest" description="Disordered" evidence="10">
    <location>
        <begin position="1217"/>
        <end position="1260"/>
    </location>
</feature>